<keyword evidence="4" id="KW-1133">Transmembrane helix</keyword>
<keyword evidence="4" id="KW-0812">Transmembrane</keyword>
<dbReference type="Pfam" id="PF00832">
    <property type="entry name" value="Ribosomal_L39"/>
    <property type="match status" value="1"/>
</dbReference>
<dbReference type="GeneID" id="14865512"/>
<evidence type="ECO:0000256" key="3">
    <source>
        <dbReference type="ARBA" id="ARBA00023274"/>
    </source>
</evidence>
<reference evidence="6" key="1">
    <citation type="journal article" date="2011" name="Genome Res.">
        <title>Phylogeny-wide analysis of social amoeba genomes highlights ancient origins for complex intercellular communication.</title>
        <authorList>
            <person name="Heidel A.J."/>
            <person name="Lawal H.M."/>
            <person name="Felder M."/>
            <person name="Schilde C."/>
            <person name="Helps N.R."/>
            <person name="Tunggal B."/>
            <person name="Rivero F."/>
            <person name="John U."/>
            <person name="Schleicher M."/>
            <person name="Eichinger L."/>
            <person name="Platzer M."/>
            <person name="Noegel A.A."/>
            <person name="Schaap P."/>
            <person name="Gloeckner G."/>
        </authorList>
    </citation>
    <scope>NUCLEOTIDE SEQUENCE [LARGE SCALE GENOMIC DNA]</scope>
    <source>
        <strain evidence="6">SH3</strain>
    </source>
</reference>
<evidence type="ECO:0000256" key="4">
    <source>
        <dbReference type="SAM" id="Phobius"/>
    </source>
</evidence>
<dbReference type="SUPFAM" id="SSF48662">
    <property type="entry name" value="Ribosomal protein L39e"/>
    <property type="match status" value="1"/>
</dbReference>
<keyword evidence="4" id="KW-0472">Membrane</keyword>
<dbReference type="InterPro" id="IPR000077">
    <property type="entry name" value="Ribosomal_eL39"/>
</dbReference>
<organism evidence="5 6">
    <name type="scientific">Cavenderia fasciculata</name>
    <name type="common">Slime mold</name>
    <name type="synonym">Dictyostelium fasciculatum</name>
    <dbReference type="NCBI Taxonomy" id="261658"/>
    <lineage>
        <taxon>Eukaryota</taxon>
        <taxon>Amoebozoa</taxon>
        <taxon>Evosea</taxon>
        <taxon>Eumycetozoa</taxon>
        <taxon>Dictyostelia</taxon>
        <taxon>Acytosteliales</taxon>
        <taxon>Cavenderiaceae</taxon>
        <taxon>Cavenderia</taxon>
    </lineage>
</organism>
<protein>
    <recommendedName>
        <fullName evidence="7">Ribosomal protein L39</fullName>
    </recommendedName>
</protein>
<dbReference type="GO" id="GO:0006412">
    <property type="term" value="P:translation"/>
    <property type="evidence" value="ECO:0007669"/>
    <property type="project" value="InterPro"/>
</dbReference>
<dbReference type="RefSeq" id="XP_004351085.1">
    <property type="nucleotide sequence ID" value="XM_004351033.1"/>
</dbReference>
<dbReference type="Proteomes" id="UP000007797">
    <property type="component" value="Unassembled WGS sequence"/>
</dbReference>
<sequence length="104" mass="12061">MYMLFTRENGIPSHKTLKIKKILGKKQKQNRSVPQWIRLKTGNTISLKKLDVIILTIKVVVFVFVIVKGNIPLWFYHKTDCQVTPLARDDIKKGTPSGMFQLDY</sequence>
<accession>F4QC80</accession>
<dbReference type="PANTHER" id="PTHR19970:SF0">
    <property type="entry name" value="LARGE RIBOSOMAL SUBUNIT PROTEIN EL39"/>
    <property type="match status" value="1"/>
</dbReference>
<dbReference type="PANTHER" id="PTHR19970">
    <property type="entry name" value="RIBOSOMAL PROTEIN L39E"/>
    <property type="match status" value="1"/>
</dbReference>
<evidence type="ECO:0008006" key="7">
    <source>
        <dbReference type="Google" id="ProtNLM"/>
    </source>
</evidence>
<dbReference type="EMBL" id="GL883029">
    <property type="protein sequence ID" value="EGG14361.1"/>
    <property type="molecule type" value="Genomic_DNA"/>
</dbReference>
<dbReference type="GO" id="GO:0003735">
    <property type="term" value="F:structural constituent of ribosome"/>
    <property type="evidence" value="ECO:0007669"/>
    <property type="project" value="InterPro"/>
</dbReference>
<dbReference type="GO" id="GO:0022625">
    <property type="term" value="C:cytosolic large ribosomal subunit"/>
    <property type="evidence" value="ECO:0007669"/>
    <property type="project" value="TreeGrafter"/>
</dbReference>
<keyword evidence="6" id="KW-1185">Reference proteome</keyword>
<proteinExistence type="inferred from homology"/>
<evidence type="ECO:0000256" key="1">
    <source>
        <dbReference type="ARBA" id="ARBA00009339"/>
    </source>
</evidence>
<evidence type="ECO:0000256" key="2">
    <source>
        <dbReference type="ARBA" id="ARBA00022980"/>
    </source>
</evidence>
<name>F4QC80_CACFS</name>
<evidence type="ECO:0000313" key="6">
    <source>
        <dbReference type="Proteomes" id="UP000007797"/>
    </source>
</evidence>
<dbReference type="InterPro" id="IPR023626">
    <property type="entry name" value="Ribosomal_eL39_dom_sf"/>
</dbReference>
<gene>
    <name evidence="5" type="ORF">DFA_12133</name>
</gene>
<keyword evidence="3" id="KW-0687">Ribonucleoprotein</keyword>
<dbReference type="FunFam" id="1.10.1620.10:FF:000001">
    <property type="entry name" value="60S ribosomal protein-like L39"/>
    <property type="match status" value="1"/>
</dbReference>
<dbReference type="Gene3D" id="1.10.1620.10">
    <property type="entry name" value="Ribosomal protein L39e"/>
    <property type="match status" value="1"/>
</dbReference>
<dbReference type="STRING" id="1054147.F4QC80"/>
<evidence type="ECO:0000313" key="5">
    <source>
        <dbReference type="EMBL" id="EGG14361.1"/>
    </source>
</evidence>
<dbReference type="KEGG" id="dfa:DFA_12133"/>
<feature type="transmembrane region" description="Helical" evidence="4">
    <location>
        <begin position="50"/>
        <end position="67"/>
    </location>
</feature>
<keyword evidence="2" id="KW-0689">Ribosomal protein</keyword>
<comment type="similarity">
    <text evidence="1">Belongs to the eukaryotic ribosomal protein eL39 family.</text>
</comment>
<dbReference type="OrthoDB" id="6332053at2759"/>
<dbReference type="AlphaFoldDB" id="F4QC80"/>